<dbReference type="InterPro" id="IPR039536">
    <property type="entry name" value="TetR_C_Proteobacteria"/>
</dbReference>
<protein>
    <submittedName>
        <fullName evidence="4">TetR family transcriptional regulator</fullName>
    </submittedName>
</protein>
<evidence type="ECO:0000256" key="1">
    <source>
        <dbReference type="ARBA" id="ARBA00023125"/>
    </source>
</evidence>
<dbReference type="InterPro" id="IPR001647">
    <property type="entry name" value="HTH_TetR"/>
</dbReference>
<sequence>MTTLNEKSMLILHAARRIFLTHGFSAATTDMIQKEAKVSKATLYHCFANKEAMFAAVIKYQCQQMANTVNAIETSSHNIEQSLRDLGHAYLKFILSPDGLAFFRVAIAEAPRFPALARQFYLSGPRQMMRIIAQHLEQAVDDGQIDVQQFGYETSASLFINLLRGEGQLECLTHPEAQPSDAQIDFWVGSAVTTFLKAFAR</sequence>
<feature type="domain" description="HTH tetR-type" evidence="3">
    <location>
        <begin position="5"/>
        <end position="65"/>
    </location>
</feature>
<evidence type="ECO:0000313" key="4">
    <source>
        <dbReference type="EMBL" id="OUY06865.1"/>
    </source>
</evidence>
<dbReference type="PANTHER" id="PTHR30055:SF146">
    <property type="entry name" value="HTH-TYPE TRANSCRIPTIONAL DUAL REGULATOR CECR"/>
    <property type="match status" value="1"/>
</dbReference>
<dbReference type="InterPro" id="IPR036271">
    <property type="entry name" value="Tet_transcr_reg_TetR-rel_C_sf"/>
</dbReference>
<dbReference type="Pfam" id="PF14246">
    <property type="entry name" value="TetR_C_7"/>
    <property type="match status" value="1"/>
</dbReference>
<comment type="caution">
    <text evidence="4">The sequence shown here is derived from an EMBL/GenBank/DDBJ whole genome shotgun (WGS) entry which is preliminary data.</text>
</comment>
<dbReference type="EMBL" id="NEXX01000003">
    <property type="protein sequence ID" value="OUY06865.1"/>
    <property type="molecule type" value="Genomic_DNA"/>
</dbReference>
<keyword evidence="5" id="KW-1185">Reference proteome</keyword>
<gene>
    <name evidence="4" type="ORF">CAP51_09200</name>
</gene>
<dbReference type="AlphaFoldDB" id="A0A1Z9YXD7"/>
<dbReference type="InterPro" id="IPR050109">
    <property type="entry name" value="HTH-type_TetR-like_transc_reg"/>
</dbReference>
<evidence type="ECO:0000259" key="3">
    <source>
        <dbReference type="PROSITE" id="PS50977"/>
    </source>
</evidence>
<dbReference type="GO" id="GO:0000976">
    <property type="term" value="F:transcription cis-regulatory region binding"/>
    <property type="evidence" value="ECO:0007669"/>
    <property type="project" value="TreeGrafter"/>
</dbReference>
<dbReference type="RefSeq" id="WP_087620470.1">
    <property type="nucleotide sequence ID" value="NZ_NEXX01000003.1"/>
</dbReference>
<dbReference type="PROSITE" id="PS50977">
    <property type="entry name" value="HTH_TETR_2"/>
    <property type="match status" value="1"/>
</dbReference>
<dbReference type="SUPFAM" id="SSF48498">
    <property type="entry name" value="Tetracyclin repressor-like, C-terminal domain"/>
    <property type="match status" value="1"/>
</dbReference>
<dbReference type="OrthoDB" id="270177at2"/>
<dbReference type="PRINTS" id="PR00455">
    <property type="entry name" value="HTHTETR"/>
</dbReference>
<dbReference type="Gene3D" id="1.10.10.60">
    <property type="entry name" value="Homeodomain-like"/>
    <property type="match status" value="1"/>
</dbReference>
<evidence type="ECO:0000256" key="2">
    <source>
        <dbReference type="PROSITE-ProRule" id="PRU00335"/>
    </source>
</evidence>
<dbReference type="PANTHER" id="PTHR30055">
    <property type="entry name" value="HTH-TYPE TRANSCRIPTIONAL REGULATOR RUTR"/>
    <property type="match status" value="1"/>
</dbReference>
<evidence type="ECO:0000313" key="5">
    <source>
        <dbReference type="Proteomes" id="UP000196536"/>
    </source>
</evidence>
<dbReference type="SUPFAM" id="SSF46689">
    <property type="entry name" value="Homeodomain-like"/>
    <property type="match status" value="1"/>
</dbReference>
<proteinExistence type="predicted"/>
<dbReference type="InterPro" id="IPR009057">
    <property type="entry name" value="Homeodomain-like_sf"/>
</dbReference>
<accession>A0A1Z9YXD7</accession>
<reference evidence="4 5" key="1">
    <citation type="submission" date="2017-05" db="EMBL/GenBank/DDBJ databases">
        <title>Acinetobacter populi ANC 5415 (= PBJ7), whole genome shotgun sequencing project.</title>
        <authorList>
            <person name="Nemec A."/>
            <person name="Radolfova-Krizova L."/>
        </authorList>
    </citation>
    <scope>NUCLEOTIDE SEQUENCE [LARGE SCALE GENOMIC DNA]</scope>
    <source>
        <strain evidence="4 5">PBJ7</strain>
    </source>
</reference>
<organism evidence="4 5">
    <name type="scientific">Acinetobacter populi</name>
    <dbReference type="NCBI Taxonomy" id="1582270"/>
    <lineage>
        <taxon>Bacteria</taxon>
        <taxon>Pseudomonadati</taxon>
        <taxon>Pseudomonadota</taxon>
        <taxon>Gammaproteobacteria</taxon>
        <taxon>Moraxellales</taxon>
        <taxon>Moraxellaceae</taxon>
        <taxon>Acinetobacter</taxon>
    </lineage>
</organism>
<feature type="DNA-binding region" description="H-T-H motif" evidence="2">
    <location>
        <begin position="28"/>
        <end position="47"/>
    </location>
</feature>
<keyword evidence="1 2" id="KW-0238">DNA-binding</keyword>
<dbReference type="Pfam" id="PF00440">
    <property type="entry name" value="TetR_N"/>
    <property type="match status" value="1"/>
</dbReference>
<dbReference type="Gene3D" id="1.10.357.10">
    <property type="entry name" value="Tetracycline Repressor, domain 2"/>
    <property type="match status" value="1"/>
</dbReference>
<name>A0A1Z9YXD7_9GAMM</name>
<dbReference type="Proteomes" id="UP000196536">
    <property type="component" value="Unassembled WGS sequence"/>
</dbReference>
<dbReference type="GO" id="GO:0003700">
    <property type="term" value="F:DNA-binding transcription factor activity"/>
    <property type="evidence" value="ECO:0007669"/>
    <property type="project" value="TreeGrafter"/>
</dbReference>